<proteinExistence type="inferred from homology"/>
<feature type="domain" description="Calcineurin-like phosphoesterase" evidence="3">
    <location>
        <begin position="1"/>
        <end position="148"/>
    </location>
</feature>
<dbReference type="Pfam" id="PF12850">
    <property type="entry name" value="Metallophos_2"/>
    <property type="match status" value="1"/>
</dbReference>
<dbReference type="InterPro" id="IPR000979">
    <property type="entry name" value="Phosphodiesterase_MJ0936/Vps29"/>
</dbReference>
<reference evidence="4 5" key="1">
    <citation type="journal article" date="2021" name="ISME Commun">
        <title>Automated analysis of genomic sequences facilitates high-throughput and comprehensive description of bacteria.</title>
        <authorList>
            <person name="Hitch T.C.A."/>
        </authorList>
    </citation>
    <scope>NUCLEOTIDE SEQUENCE [LARGE SCALE GENOMIC DNA]</scope>
    <source>
        <strain evidence="4 5">Sanger_18</strain>
    </source>
</reference>
<evidence type="ECO:0000313" key="4">
    <source>
        <dbReference type="EMBL" id="MCU6745045.1"/>
    </source>
</evidence>
<protein>
    <recommendedName>
        <fullName evidence="2">Phosphoesterase</fullName>
        <ecNumber evidence="2">3.1.4.-</ecNumber>
    </recommendedName>
</protein>
<comment type="cofactor">
    <cofactor evidence="2">
        <name>a divalent metal cation</name>
        <dbReference type="ChEBI" id="CHEBI:60240"/>
    </cofactor>
</comment>
<dbReference type="EC" id="3.1.4.-" evidence="2"/>
<evidence type="ECO:0000313" key="5">
    <source>
        <dbReference type="Proteomes" id="UP001652432"/>
    </source>
</evidence>
<dbReference type="Proteomes" id="UP001652432">
    <property type="component" value="Unassembled WGS sequence"/>
</dbReference>
<dbReference type="RefSeq" id="WP_262575153.1">
    <property type="nucleotide sequence ID" value="NZ_JAOQKJ010000008.1"/>
</dbReference>
<evidence type="ECO:0000259" key="3">
    <source>
        <dbReference type="Pfam" id="PF12850"/>
    </source>
</evidence>
<dbReference type="NCBIfam" id="TIGR00040">
    <property type="entry name" value="yfcE"/>
    <property type="match status" value="1"/>
</dbReference>
<evidence type="ECO:0000256" key="1">
    <source>
        <dbReference type="ARBA" id="ARBA00008950"/>
    </source>
</evidence>
<comment type="similarity">
    <text evidence="1 2">Belongs to the metallophosphoesterase superfamily. YfcE family.</text>
</comment>
<evidence type="ECO:0000256" key="2">
    <source>
        <dbReference type="RuleBase" id="RU362039"/>
    </source>
</evidence>
<dbReference type="Gene3D" id="3.60.21.10">
    <property type="match status" value="1"/>
</dbReference>
<keyword evidence="2" id="KW-0479">Metal-binding</keyword>
<comment type="caution">
    <text evidence="4">The sequence shown here is derived from an EMBL/GenBank/DDBJ whole genome shotgun (WGS) entry which is preliminary data.</text>
</comment>
<dbReference type="EMBL" id="JAOQKJ010000008">
    <property type="protein sequence ID" value="MCU6745045.1"/>
    <property type="molecule type" value="Genomic_DNA"/>
</dbReference>
<dbReference type="SUPFAM" id="SSF56300">
    <property type="entry name" value="Metallo-dependent phosphatases"/>
    <property type="match status" value="1"/>
</dbReference>
<dbReference type="InterPro" id="IPR024654">
    <property type="entry name" value="Calcineurin-like_PHP_lpxH"/>
</dbReference>
<organism evidence="4 5">
    <name type="scientific">Suilimivivens aceti</name>
    <dbReference type="NCBI Taxonomy" id="2981774"/>
    <lineage>
        <taxon>Bacteria</taxon>
        <taxon>Bacillati</taxon>
        <taxon>Bacillota</taxon>
        <taxon>Clostridia</taxon>
        <taxon>Lachnospirales</taxon>
        <taxon>Lachnospiraceae</taxon>
        <taxon>Suilimivivens</taxon>
    </lineage>
</organism>
<accession>A0ABT2T474</accession>
<name>A0ABT2T474_9FIRM</name>
<sequence>MKILIVSDTHRHNENFLKVLEKTGPIDMLIHCGDVEGSEYLIASSAGCPVQMVMGNNDFFSDLPREKEFQIGKYKIWLTHGHTYYVSMGDENIKREARERGVDIVMFGHSHRPIVDIDKDIIAVNPGSLTYPRQEGKKPSYIIMELDHKGEAHFTICYLDE</sequence>
<dbReference type="PANTHER" id="PTHR11124">
    <property type="entry name" value="VACUOLAR SORTING PROTEIN VPS29"/>
    <property type="match status" value="1"/>
</dbReference>
<dbReference type="InterPro" id="IPR029052">
    <property type="entry name" value="Metallo-depent_PP-like"/>
</dbReference>
<gene>
    <name evidence="4" type="ORF">OCV77_11185</name>
</gene>
<keyword evidence="5" id="KW-1185">Reference proteome</keyword>